<feature type="transmembrane region" description="Helical" evidence="6">
    <location>
        <begin position="224"/>
        <end position="252"/>
    </location>
</feature>
<evidence type="ECO:0000313" key="7">
    <source>
        <dbReference type="EMBL" id="ARU58577.1"/>
    </source>
</evidence>
<dbReference type="GO" id="GO:0055085">
    <property type="term" value="P:transmembrane transport"/>
    <property type="evidence" value="ECO:0007669"/>
    <property type="project" value="TreeGrafter"/>
</dbReference>
<name>A0A1Y0IDH1_9GAMM</name>
<dbReference type="PANTHER" id="PTHR21716">
    <property type="entry name" value="TRANSMEMBRANE PROTEIN"/>
    <property type="match status" value="1"/>
</dbReference>
<dbReference type="AlphaFoldDB" id="A0A1Y0IDH1"/>
<organism evidence="7 8">
    <name type="scientific">Oleiphilus messinensis</name>
    <dbReference type="NCBI Taxonomy" id="141451"/>
    <lineage>
        <taxon>Bacteria</taxon>
        <taxon>Pseudomonadati</taxon>
        <taxon>Pseudomonadota</taxon>
        <taxon>Gammaproteobacteria</taxon>
        <taxon>Oceanospirillales</taxon>
        <taxon>Oleiphilaceae</taxon>
        <taxon>Oleiphilus</taxon>
    </lineage>
</organism>
<evidence type="ECO:0000256" key="1">
    <source>
        <dbReference type="ARBA" id="ARBA00004141"/>
    </source>
</evidence>
<feature type="transmembrane region" description="Helical" evidence="6">
    <location>
        <begin position="12"/>
        <end position="29"/>
    </location>
</feature>
<evidence type="ECO:0000256" key="4">
    <source>
        <dbReference type="ARBA" id="ARBA00022989"/>
    </source>
</evidence>
<evidence type="ECO:0000256" key="3">
    <source>
        <dbReference type="ARBA" id="ARBA00022692"/>
    </source>
</evidence>
<feature type="transmembrane region" description="Helical" evidence="6">
    <location>
        <begin position="289"/>
        <end position="311"/>
    </location>
</feature>
<keyword evidence="4 6" id="KW-1133">Transmembrane helix</keyword>
<dbReference type="InterPro" id="IPR002549">
    <property type="entry name" value="AI-2E-like"/>
</dbReference>
<feature type="transmembrane region" description="Helical" evidence="6">
    <location>
        <begin position="35"/>
        <end position="53"/>
    </location>
</feature>
<keyword evidence="3 6" id="KW-0812">Transmembrane</keyword>
<dbReference type="PANTHER" id="PTHR21716:SF64">
    <property type="entry name" value="AI-2 TRANSPORT PROTEIN TQSA"/>
    <property type="match status" value="1"/>
</dbReference>
<sequence>MDNSGFSAGSRYILVLAAFVIVVAGIKAAESILVMFLLSGFFAIICAPPFLILKNRGVPSWLSLMLVVVGITGIQFIFVSIVGSSVAEFTGDLPRYQQRVQQLTTKFVTFLAEYGIDVPQDVFRQYFDPSMALKLAANALGGLGGVLSNVFLIILTVIFMLFEGVSLPNKLHYAFGEGKTVAHIDTFLNDVKRYMSLKTVISLITGTLIYIWLMILGVDYPLLWALVAFLFNFVPNIGSIIAAVPAVLLALVQLDPLHALLTAVGYVVVNTVMGNIVEPRFMGKGLGLSTLVVFLSLVFWGWVLGPVGMLLSIPLTIMLKMALENNPETRWISILMGGDVDIPKEQIMGDFKLAKASHPEAEEGESDTDQRQ</sequence>
<keyword evidence="8" id="KW-1185">Reference proteome</keyword>
<feature type="transmembrane region" description="Helical" evidence="6">
    <location>
        <begin position="200"/>
        <end position="218"/>
    </location>
</feature>
<comment type="similarity">
    <text evidence="2">Belongs to the autoinducer-2 exporter (AI-2E) (TC 2.A.86) family.</text>
</comment>
<accession>A0A1Y0IDH1</accession>
<feature type="transmembrane region" description="Helical" evidence="6">
    <location>
        <begin position="259"/>
        <end position="277"/>
    </location>
</feature>
<dbReference type="KEGG" id="ome:OLMES_4581"/>
<gene>
    <name evidence="7" type="ORF">OLMES_4581</name>
</gene>
<evidence type="ECO:0000313" key="8">
    <source>
        <dbReference type="Proteomes" id="UP000196027"/>
    </source>
</evidence>
<proteinExistence type="inferred from homology"/>
<dbReference type="Proteomes" id="UP000196027">
    <property type="component" value="Chromosome"/>
</dbReference>
<reference evidence="7 8" key="1">
    <citation type="submission" date="2017-05" db="EMBL/GenBank/DDBJ databases">
        <title>Genomic insights into alkan degradation activity of Oleiphilus messinensis.</title>
        <authorList>
            <person name="Kozyavkin S.A."/>
            <person name="Slesarev A.I."/>
            <person name="Golyshin P.N."/>
            <person name="Korzhenkov A."/>
            <person name="Golyshina O.N."/>
            <person name="Toshchakov S.V."/>
        </authorList>
    </citation>
    <scope>NUCLEOTIDE SEQUENCE [LARGE SCALE GENOMIC DNA]</scope>
    <source>
        <strain evidence="7 8">ME102</strain>
    </source>
</reference>
<feature type="transmembrane region" description="Helical" evidence="6">
    <location>
        <begin position="139"/>
        <end position="162"/>
    </location>
</feature>
<evidence type="ECO:0000256" key="6">
    <source>
        <dbReference type="SAM" id="Phobius"/>
    </source>
</evidence>
<dbReference type="Pfam" id="PF01594">
    <property type="entry name" value="AI-2E_transport"/>
    <property type="match status" value="1"/>
</dbReference>
<evidence type="ECO:0000256" key="2">
    <source>
        <dbReference type="ARBA" id="ARBA00009773"/>
    </source>
</evidence>
<keyword evidence="5 6" id="KW-0472">Membrane</keyword>
<dbReference type="OrthoDB" id="9799225at2"/>
<protein>
    <submittedName>
        <fullName evidence="7">AI-2E family permease</fullName>
    </submittedName>
</protein>
<evidence type="ECO:0000256" key="5">
    <source>
        <dbReference type="ARBA" id="ARBA00023136"/>
    </source>
</evidence>
<feature type="transmembrane region" description="Helical" evidence="6">
    <location>
        <begin position="65"/>
        <end position="87"/>
    </location>
</feature>
<comment type="subcellular location">
    <subcellularLocation>
        <location evidence="1">Membrane</location>
        <topology evidence="1">Multi-pass membrane protein</topology>
    </subcellularLocation>
</comment>
<dbReference type="EMBL" id="CP021425">
    <property type="protein sequence ID" value="ARU58577.1"/>
    <property type="molecule type" value="Genomic_DNA"/>
</dbReference>
<dbReference type="GO" id="GO:0016020">
    <property type="term" value="C:membrane"/>
    <property type="evidence" value="ECO:0007669"/>
    <property type="project" value="UniProtKB-SubCell"/>
</dbReference>
<dbReference type="RefSeq" id="WP_087463339.1">
    <property type="nucleotide sequence ID" value="NZ_CP021425.1"/>
</dbReference>